<dbReference type="AlphaFoldDB" id="A0A9P7RWE2"/>
<dbReference type="EMBL" id="CM032187">
    <property type="protein sequence ID" value="KAG7090253.1"/>
    <property type="molecule type" value="Genomic_DNA"/>
</dbReference>
<evidence type="ECO:0000313" key="2">
    <source>
        <dbReference type="Proteomes" id="UP001049176"/>
    </source>
</evidence>
<accession>A0A9P7RWE2</accession>
<keyword evidence="2" id="KW-1185">Reference proteome</keyword>
<evidence type="ECO:0000313" key="1">
    <source>
        <dbReference type="EMBL" id="KAG7090253.1"/>
    </source>
</evidence>
<comment type="caution">
    <text evidence="1">The sequence shown here is derived from an EMBL/GenBank/DDBJ whole genome shotgun (WGS) entry which is preliminary data.</text>
</comment>
<reference evidence="1" key="1">
    <citation type="journal article" date="2021" name="Genome Biol. Evol.">
        <title>The assembled and annotated genome of the fairy-ring fungus Marasmius oreades.</title>
        <authorList>
            <person name="Hiltunen M."/>
            <person name="Ament-Velasquez S.L."/>
            <person name="Johannesson H."/>
        </authorList>
    </citation>
    <scope>NUCLEOTIDE SEQUENCE</scope>
    <source>
        <strain evidence="1">03SP1</strain>
    </source>
</reference>
<name>A0A9P7RWE2_9AGAR</name>
<gene>
    <name evidence="1" type="ORF">E1B28_011851</name>
</gene>
<protein>
    <submittedName>
        <fullName evidence="1">Uncharacterized protein</fullName>
    </submittedName>
</protein>
<proteinExistence type="predicted"/>
<dbReference type="Proteomes" id="UP001049176">
    <property type="component" value="Chromosome 7"/>
</dbReference>
<organism evidence="1 2">
    <name type="scientific">Marasmius oreades</name>
    <name type="common">fairy-ring Marasmius</name>
    <dbReference type="NCBI Taxonomy" id="181124"/>
    <lineage>
        <taxon>Eukaryota</taxon>
        <taxon>Fungi</taxon>
        <taxon>Dikarya</taxon>
        <taxon>Basidiomycota</taxon>
        <taxon>Agaricomycotina</taxon>
        <taxon>Agaricomycetes</taxon>
        <taxon>Agaricomycetidae</taxon>
        <taxon>Agaricales</taxon>
        <taxon>Marasmiineae</taxon>
        <taxon>Marasmiaceae</taxon>
        <taxon>Marasmius</taxon>
    </lineage>
</organism>
<dbReference type="KEGG" id="more:E1B28_011851"/>
<sequence length="578" mass="66181">MTDSNRSTMGVFTGASKVKIGNSNISSVGRDQYQYNYYTTPTRCEKRRVDRSLPELSEFTEIKRGDIYKTKDGVFYSWNLCSNGKDDTEAAVYHAELNITGSFGQKKFTVKTYHGRNAMKEWRRDFAQCSKDLLRDVPLFGFNKSAVPSLIFCGELVPLAHMEGRMGGVGLFYTELLRNSLGCARNELWMDPKQGRFCRGPIGPNCRFWRDGDFSVIVPSDVEFLKEDVIIRYLASKQEDWGLLYTLGYASHIEILHDIPSHTRVVSSLTNSMIAFMKNLRWRNHTDCLDKWREMPDGARRFNLTDDRRKIRVESFYESDSWLLQALSVFHTLNISFDEDLSSYKYVDPYIKLTGTLQKSKRKRQRRQSLFPPVYFIIRPSLNPVYHWSFDPTGQTPLLPEMCKYLGLPFKLSLKVTPFQFSWPTKVYEHIHDYQISRKFDPKTTDFAQAVGYPIFNVVAAENRFHEIVEGQHEVPAGVPSLAMVRDGSELVPESESNTYSDHVEDPEELDDSFSLDSLFYETEGSSNISSASDANPVQTGNAVQYTRRGRMNSILDTLFTPFTWEAIEGSGISAAAI</sequence>
<dbReference type="RefSeq" id="XP_043006723.1">
    <property type="nucleotide sequence ID" value="XM_043156908.1"/>
</dbReference>
<dbReference type="GeneID" id="66080926"/>
<dbReference type="OrthoDB" id="3005893at2759"/>